<dbReference type="EMBL" id="JBHUFW010000011">
    <property type="protein sequence ID" value="MFD1864289.1"/>
    <property type="molecule type" value="Genomic_DNA"/>
</dbReference>
<sequence>MVFNIDAFKEAALQVAAFLDAEVDSVSGKCIVKRPRRFKVLDHGEVRNCKGDFEVSFSAYRQDGVSLNQAAICLMPEEYDLFIRTIMGHALPLPIHYTQRLTTDFNIYCLNFESFEPPGHFAERLAAALKAIDH</sequence>
<evidence type="ECO:0008006" key="3">
    <source>
        <dbReference type="Google" id="ProtNLM"/>
    </source>
</evidence>
<accession>A0ABW4QLN3</accession>
<evidence type="ECO:0000313" key="1">
    <source>
        <dbReference type="EMBL" id="MFD1864289.1"/>
    </source>
</evidence>
<dbReference type="Proteomes" id="UP001597273">
    <property type="component" value="Unassembled WGS sequence"/>
</dbReference>
<name>A0ABW4QLN3_9BACL</name>
<protein>
    <recommendedName>
        <fullName evidence="3">DUF1259 domain-containing protein</fullName>
    </recommendedName>
</protein>
<evidence type="ECO:0000313" key="2">
    <source>
        <dbReference type="Proteomes" id="UP001597273"/>
    </source>
</evidence>
<keyword evidence="2" id="KW-1185">Reference proteome</keyword>
<comment type="caution">
    <text evidence="1">The sequence shown here is derived from an EMBL/GenBank/DDBJ whole genome shotgun (WGS) entry which is preliminary data.</text>
</comment>
<organism evidence="1 2">
    <name type="scientific">Planococcus chinensis</name>
    <dbReference type="NCBI Taxonomy" id="272917"/>
    <lineage>
        <taxon>Bacteria</taxon>
        <taxon>Bacillati</taxon>
        <taxon>Bacillota</taxon>
        <taxon>Bacilli</taxon>
        <taxon>Bacillales</taxon>
        <taxon>Caryophanaceae</taxon>
        <taxon>Planococcus</taxon>
    </lineage>
</organism>
<proteinExistence type="predicted"/>
<reference evidence="2" key="1">
    <citation type="journal article" date="2019" name="Int. J. Syst. Evol. Microbiol.">
        <title>The Global Catalogue of Microorganisms (GCM) 10K type strain sequencing project: providing services to taxonomists for standard genome sequencing and annotation.</title>
        <authorList>
            <consortium name="The Broad Institute Genomics Platform"/>
            <consortium name="The Broad Institute Genome Sequencing Center for Infectious Disease"/>
            <person name="Wu L."/>
            <person name="Ma J."/>
        </authorList>
    </citation>
    <scope>NUCLEOTIDE SEQUENCE [LARGE SCALE GENOMIC DNA]</scope>
    <source>
        <strain evidence="2">CGMCC 1.15475</strain>
    </source>
</reference>
<gene>
    <name evidence="1" type="ORF">ACFSDB_15375</name>
</gene>
<dbReference type="RefSeq" id="WP_204890664.1">
    <property type="nucleotide sequence ID" value="NZ_JBHUFW010000011.1"/>
</dbReference>